<evidence type="ECO:0000313" key="5">
    <source>
        <dbReference type="Proteomes" id="UP000199455"/>
    </source>
</evidence>
<evidence type="ECO:0000256" key="1">
    <source>
        <dbReference type="ARBA" id="ARBA00023284"/>
    </source>
</evidence>
<sequence length="189" mass="21227">MKRFLFTTGICVLLLISAFKNDTPPTADQVLKTALVKAKKEKKHVLIIFHASWCGWCHKMDASINDPEIKPLFDKSYVIEHLTVLEHDPAKKPDQNPGAEDLMKKYNSEGFGIPLWFIFDANGKLIVDSHIRPAGTGFEVKGDNIIGCPASEEEVKAFVAELKKTSRLTDAELEKIAARFRKNDPKYKG</sequence>
<dbReference type="Pfam" id="PF13899">
    <property type="entry name" value="Thioredoxin_7"/>
    <property type="match status" value="1"/>
</dbReference>
<dbReference type="STRING" id="390242.SAMN04488024_105122"/>
<dbReference type="Proteomes" id="UP000199455">
    <property type="component" value="Unassembled WGS sequence"/>
</dbReference>
<dbReference type="EMBL" id="FMZH01000005">
    <property type="protein sequence ID" value="SDD32408.1"/>
    <property type="molecule type" value="Genomic_DNA"/>
</dbReference>
<keyword evidence="2" id="KW-0732">Signal</keyword>
<dbReference type="InterPro" id="IPR036249">
    <property type="entry name" value="Thioredoxin-like_sf"/>
</dbReference>
<proteinExistence type="predicted"/>
<evidence type="ECO:0000256" key="2">
    <source>
        <dbReference type="SAM" id="SignalP"/>
    </source>
</evidence>
<dbReference type="PROSITE" id="PS51352">
    <property type="entry name" value="THIOREDOXIN_2"/>
    <property type="match status" value="1"/>
</dbReference>
<protein>
    <submittedName>
        <fullName evidence="4">Thioredoxin-related protein</fullName>
    </submittedName>
</protein>
<dbReference type="PROSITE" id="PS00194">
    <property type="entry name" value="THIOREDOXIN_1"/>
    <property type="match status" value="1"/>
</dbReference>
<gene>
    <name evidence="4" type="ORF">SAMN04488024_105122</name>
</gene>
<feature type="domain" description="Thioredoxin" evidence="3">
    <location>
        <begin position="13"/>
        <end position="164"/>
    </location>
</feature>
<feature type="chain" id="PRO_5011792395" evidence="2">
    <location>
        <begin position="21"/>
        <end position="189"/>
    </location>
</feature>
<evidence type="ECO:0000259" key="3">
    <source>
        <dbReference type="PROSITE" id="PS51352"/>
    </source>
</evidence>
<dbReference type="SUPFAM" id="SSF52833">
    <property type="entry name" value="Thioredoxin-like"/>
    <property type="match status" value="1"/>
</dbReference>
<evidence type="ECO:0000313" key="4">
    <source>
        <dbReference type="EMBL" id="SDD32408.1"/>
    </source>
</evidence>
<reference evidence="5" key="1">
    <citation type="submission" date="2016-10" db="EMBL/GenBank/DDBJ databases">
        <authorList>
            <person name="Varghese N."/>
            <person name="Submissions S."/>
        </authorList>
    </citation>
    <scope>NUCLEOTIDE SEQUENCE [LARGE SCALE GENOMIC DNA]</scope>
    <source>
        <strain evidence="5">DSM 18609</strain>
    </source>
</reference>
<dbReference type="RefSeq" id="WP_090769037.1">
    <property type="nucleotide sequence ID" value="NZ_FMZH01000005.1"/>
</dbReference>
<dbReference type="InterPro" id="IPR017937">
    <property type="entry name" value="Thioredoxin_CS"/>
</dbReference>
<dbReference type="Gene3D" id="3.40.30.10">
    <property type="entry name" value="Glutaredoxin"/>
    <property type="match status" value="1"/>
</dbReference>
<name>A0A1G6TTH0_9SPHI</name>
<keyword evidence="1" id="KW-0676">Redox-active center</keyword>
<feature type="signal peptide" evidence="2">
    <location>
        <begin position="1"/>
        <end position="20"/>
    </location>
</feature>
<dbReference type="AlphaFoldDB" id="A0A1G6TTH0"/>
<organism evidence="4 5">
    <name type="scientific">Pedobacter soli</name>
    <dbReference type="NCBI Taxonomy" id="390242"/>
    <lineage>
        <taxon>Bacteria</taxon>
        <taxon>Pseudomonadati</taxon>
        <taxon>Bacteroidota</taxon>
        <taxon>Sphingobacteriia</taxon>
        <taxon>Sphingobacteriales</taxon>
        <taxon>Sphingobacteriaceae</taxon>
        <taxon>Pedobacter</taxon>
    </lineage>
</organism>
<keyword evidence="5" id="KW-1185">Reference proteome</keyword>
<accession>A0A1G6TTH0</accession>
<dbReference type="InterPro" id="IPR013766">
    <property type="entry name" value="Thioredoxin_domain"/>
</dbReference>